<accession>A0A200Q6W1</accession>
<dbReference type="AlphaFoldDB" id="A0A200Q6W1"/>
<organism evidence="1 2">
    <name type="scientific">Macleaya cordata</name>
    <name type="common">Five-seeded plume-poppy</name>
    <name type="synonym">Bocconia cordata</name>
    <dbReference type="NCBI Taxonomy" id="56857"/>
    <lineage>
        <taxon>Eukaryota</taxon>
        <taxon>Viridiplantae</taxon>
        <taxon>Streptophyta</taxon>
        <taxon>Embryophyta</taxon>
        <taxon>Tracheophyta</taxon>
        <taxon>Spermatophyta</taxon>
        <taxon>Magnoliopsida</taxon>
        <taxon>Ranunculales</taxon>
        <taxon>Papaveraceae</taxon>
        <taxon>Papaveroideae</taxon>
        <taxon>Macleaya</taxon>
    </lineage>
</organism>
<protein>
    <submittedName>
        <fullName evidence="1">Uncharacterized protein family UPF0503</fullName>
    </submittedName>
</protein>
<dbReference type="OMA" id="KATVCHM"/>
<dbReference type="InParanoid" id="A0A200Q6W1"/>
<keyword evidence="2" id="KW-1185">Reference proteome</keyword>
<gene>
    <name evidence="1" type="ORF">BVC80_8865g23</name>
</gene>
<sequence length="235" mass="26340">MISNYTMKGHSEEGNNNWCNIHPTEVFVGVCALCLKERLLILLASSSSSSKHPRRSRSSRRSHHIYVLQKVSALGSFLRRSNSSRGRQQKLDSTDDDDMSIISQEDSFISIKFGDDGCASWDKGGDAKPSSSVQGMNLKLFPSSNHDLNEKLYTTSTVVKKMTTSSSVVEHNYAGPRGGTLRWRKRVGQVLFQFVRLKRSTMESSCHVSTTGKVKGLKTRNKGWIKTLTKRRDHA</sequence>
<dbReference type="Pfam" id="PF05340">
    <property type="entry name" value="DUF740"/>
    <property type="match status" value="1"/>
</dbReference>
<proteinExistence type="predicted"/>
<dbReference type="PANTHER" id="PTHR35995:SF1">
    <property type="entry name" value="OS04G0690500 PROTEIN"/>
    <property type="match status" value="1"/>
</dbReference>
<evidence type="ECO:0000313" key="1">
    <source>
        <dbReference type="EMBL" id="OVA06164.1"/>
    </source>
</evidence>
<dbReference type="PANTHER" id="PTHR35995">
    <property type="entry name" value="OS04G0690500 PROTEIN"/>
    <property type="match status" value="1"/>
</dbReference>
<name>A0A200Q6W1_MACCD</name>
<dbReference type="STRING" id="56857.A0A200Q6W1"/>
<dbReference type="Proteomes" id="UP000195402">
    <property type="component" value="Unassembled WGS sequence"/>
</dbReference>
<reference evidence="1 2" key="1">
    <citation type="journal article" date="2017" name="Mol. Plant">
        <title>The Genome of Medicinal Plant Macleaya cordata Provides New Insights into Benzylisoquinoline Alkaloids Metabolism.</title>
        <authorList>
            <person name="Liu X."/>
            <person name="Liu Y."/>
            <person name="Huang P."/>
            <person name="Ma Y."/>
            <person name="Qing Z."/>
            <person name="Tang Q."/>
            <person name="Cao H."/>
            <person name="Cheng P."/>
            <person name="Zheng Y."/>
            <person name="Yuan Z."/>
            <person name="Zhou Y."/>
            <person name="Liu J."/>
            <person name="Tang Z."/>
            <person name="Zhuo Y."/>
            <person name="Zhang Y."/>
            <person name="Yu L."/>
            <person name="Huang J."/>
            <person name="Yang P."/>
            <person name="Peng Q."/>
            <person name="Zhang J."/>
            <person name="Jiang W."/>
            <person name="Zhang Z."/>
            <person name="Lin K."/>
            <person name="Ro D.K."/>
            <person name="Chen X."/>
            <person name="Xiong X."/>
            <person name="Shang Y."/>
            <person name="Huang S."/>
            <person name="Zeng J."/>
        </authorList>
    </citation>
    <scope>NUCLEOTIDE SEQUENCE [LARGE SCALE GENOMIC DNA]</scope>
    <source>
        <strain evidence="2">cv. BLH2017</strain>
        <tissue evidence="1">Root</tissue>
    </source>
</reference>
<dbReference type="OrthoDB" id="1924480at2759"/>
<evidence type="ECO:0000313" key="2">
    <source>
        <dbReference type="Proteomes" id="UP000195402"/>
    </source>
</evidence>
<comment type="caution">
    <text evidence="1">The sequence shown here is derived from an EMBL/GenBank/DDBJ whole genome shotgun (WGS) entry which is preliminary data.</text>
</comment>
<dbReference type="EMBL" id="MVGT01002935">
    <property type="protein sequence ID" value="OVA06164.1"/>
    <property type="molecule type" value="Genomic_DNA"/>
</dbReference>
<dbReference type="InterPro" id="IPR008004">
    <property type="entry name" value="OCTOPUS-like"/>
</dbReference>